<dbReference type="InterPro" id="IPR012902">
    <property type="entry name" value="N_methyl_site"/>
</dbReference>
<dbReference type="STRING" id="512565.AMIS_51450"/>
<keyword evidence="3" id="KW-1185">Reference proteome</keyword>
<dbReference type="HOGENOM" id="CLU_110118_0_0_11"/>
<dbReference type="EMBL" id="AP012319">
    <property type="protein sequence ID" value="BAL90365.1"/>
    <property type="molecule type" value="Genomic_DNA"/>
</dbReference>
<name>I0HBH8_ACTM4</name>
<dbReference type="PROSITE" id="PS00409">
    <property type="entry name" value="PROKAR_NTER_METHYL"/>
    <property type="match status" value="1"/>
</dbReference>
<keyword evidence="1" id="KW-1133">Transmembrane helix</keyword>
<organism evidence="2 3">
    <name type="scientific">Actinoplanes missouriensis (strain ATCC 14538 / DSM 43046 / CBS 188.64 / JCM 3121 / NBRC 102363 / NCIMB 12654 / NRRL B-3342 / UNCC 431)</name>
    <dbReference type="NCBI Taxonomy" id="512565"/>
    <lineage>
        <taxon>Bacteria</taxon>
        <taxon>Bacillati</taxon>
        <taxon>Actinomycetota</taxon>
        <taxon>Actinomycetes</taxon>
        <taxon>Micromonosporales</taxon>
        <taxon>Micromonosporaceae</taxon>
        <taxon>Actinoplanes</taxon>
    </lineage>
</organism>
<dbReference type="Pfam" id="PF07963">
    <property type="entry name" value="N_methyl"/>
    <property type="match status" value="1"/>
</dbReference>
<keyword evidence="1" id="KW-0812">Transmembrane</keyword>
<evidence type="ECO:0000313" key="2">
    <source>
        <dbReference type="EMBL" id="BAL90365.1"/>
    </source>
</evidence>
<keyword evidence="1" id="KW-0472">Membrane</keyword>
<dbReference type="KEGG" id="ams:AMIS_51450"/>
<evidence type="ECO:0000256" key="1">
    <source>
        <dbReference type="SAM" id="Phobius"/>
    </source>
</evidence>
<evidence type="ECO:0000313" key="3">
    <source>
        <dbReference type="Proteomes" id="UP000007882"/>
    </source>
</evidence>
<accession>I0HBH8</accession>
<reference evidence="2 3" key="1">
    <citation type="submission" date="2012-02" db="EMBL/GenBank/DDBJ databases">
        <title>Complete genome sequence of Actinoplanes missouriensis 431 (= NBRC 102363).</title>
        <authorList>
            <person name="Ohnishi Y."/>
            <person name="Ishikawa J."/>
            <person name="Sekine M."/>
            <person name="Hosoyama A."/>
            <person name="Harada T."/>
            <person name="Narita H."/>
            <person name="Hata T."/>
            <person name="Konno Y."/>
            <person name="Tutikane K."/>
            <person name="Fujita N."/>
            <person name="Horinouchi S."/>
            <person name="Hayakawa M."/>
        </authorList>
    </citation>
    <scope>NUCLEOTIDE SEQUENCE [LARGE SCALE GENOMIC DNA]</scope>
    <source>
        <strain evidence="3">ATCC 14538 / DSM 43046 / CBS 188.64 / JCM 3121 / NBRC 102363 / NCIMB 12654 / NRRL B-3342 / UNCC 431</strain>
    </source>
</reference>
<gene>
    <name evidence="2" type="ordered locus">AMIS_51450</name>
</gene>
<sequence>MRGPGVRSRDDAGFTLIELAVAMSVMGFFTAIVATAIAQMYHTANQAEAVQSLQSRLNVVFERLDTEIRYAAAISRPGPGGDGRDAYVEYLNVNGGAQLCTELRLRGGVLQRRAWTSGETPSGGWSTLAGEITSSTPFTVSSNGNVRQQLRLTLTATFAAAGPAAGSHTTEFLFTALNSDASATTSNATVCTEGRTSP</sequence>
<dbReference type="AlphaFoldDB" id="I0HBH8"/>
<proteinExistence type="predicted"/>
<dbReference type="Proteomes" id="UP000007882">
    <property type="component" value="Chromosome"/>
</dbReference>
<feature type="transmembrane region" description="Helical" evidence="1">
    <location>
        <begin position="12"/>
        <end position="38"/>
    </location>
</feature>
<dbReference type="PATRIC" id="fig|512565.3.peg.5140"/>
<protein>
    <recommendedName>
        <fullName evidence="4">Prepilin-type N-terminal cleavage/methylation domain-containing protein</fullName>
    </recommendedName>
</protein>
<evidence type="ECO:0008006" key="4">
    <source>
        <dbReference type="Google" id="ProtNLM"/>
    </source>
</evidence>
<dbReference type="eggNOG" id="COG4966">
    <property type="taxonomic scope" value="Bacteria"/>
</dbReference>
<dbReference type="NCBIfam" id="TIGR02532">
    <property type="entry name" value="IV_pilin_GFxxxE"/>
    <property type="match status" value="1"/>
</dbReference>